<organism evidence="4 5">
    <name type="scientific">Candidatus Niyogibacteria bacterium CG10_big_fil_rev_8_21_14_0_10_42_19</name>
    <dbReference type="NCBI Taxonomy" id="1974725"/>
    <lineage>
        <taxon>Bacteria</taxon>
        <taxon>Candidatus Niyogiibacteriota</taxon>
    </lineage>
</organism>
<dbReference type="SUPFAM" id="SSF56281">
    <property type="entry name" value="Metallo-hydrolase/oxidoreductase"/>
    <property type="match status" value="1"/>
</dbReference>
<evidence type="ECO:0000313" key="5">
    <source>
        <dbReference type="Proteomes" id="UP000229383"/>
    </source>
</evidence>
<dbReference type="InterPro" id="IPR011108">
    <property type="entry name" value="RMMBL"/>
</dbReference>
<dbReference type="Pfam" id="PF10996">
    <property type="entry name" value="Beta-Casp"/>
    <property type="match status" value="1"/>
</dbReference>
<dbReference type="GO" id="GO:0016787">
    <property type="term" value="F:hydrolase activity"/>
    <property type="evidence" value="ECO:0007669"/>
    <property type="project" value="UniProtKB-KW"/>
</dbReference>
<dbReference type="Gene3D" id="3.60.15.10">
    <property type="entry name" value="Ribonuclease Z/Hydroxyacylglutathione hydrolase-like"/>
    <property type="match status" value="1"/>
</dbReference>
<dbReference type="AlphaFoldDB" id="A0A2H0TFZ5"/>
<dbReference type="EMBL" id="PFCN01000016">
    <property type="protein sequence ID" value="PIR70479.1"/>
    <property type="molecule type" value="Genomic_DNA"/>
</dbReference>
<dbReference type="Gene3D" id="3.40.50.10890">
    <property type="match status" value="1"/>
</dbReference>
<evidence type="ECO:0000313" key="4">
    <source>
        <dbReference type="EMBL" id="PIR70479.1"/>
    </source>
</evidence>
<dbReference type="PANTHER" id="PTHR11203:SF37">
    <property type="entry name" value="INTEGRATOR COMPLEX SUBUNIT 11"/>
    <property type="match status" value="1"/>
</dbReference>
<dbReference type="Pfam" id="PF16661">
    <property type="entry name" value="Lactamase_B_6"/>
    <property type="match status" value="1"/>
</dbReference>
<dbReference type="PANTHER" id="PTHR11203">
    <property type="entry name" value="CLEAVAGE AND POLYADENYLATION SPECIFICITY FACTOR FAMILY MEMBER"/>
    <property type="match status" value="1"/>
</dbReference>
<dbReference type="InterPro" id="IPR036866">
    <property type="entry name" value="RibonucZ/Hydroxyglut_hydro"/>
</dbReference>
<dbReference type="InterPro" id="IPR001279">
    <property type="entry name" value="Metallo-B-lactamas"/>
</dbReference>
<reference evidence="5" key="1">
    <citation type="submission" date="2017-09" db="EMBL/GenBank/DDBJ databases">
        <title>Depth-based differentiation of microbial function through sediment-hosted aquifers and enrichment of novel symbionts in the deep terrestrial subsurface.</title>
        <authorList>
            <person name="Probst A.J."/>
            <person name="Ladd B."/>
            <person name="Jarett J.K."/>
            <person name="Geller-Mcgrath D.E."/>
            <person name="Sieber C.M.K."/>
            <person name="Emerson J.B."/>
            <person name="Anantharaman K."/>
            <person name="Thomas B.C."/>
            <person name="Malmstrom R."/>
            <person name="Stieglmeier M."/>
            <person name="Klingl A."/>
            <person name="Woyke T."/>
            <person name="Ryan C.M."/>
            <person name="Banfield J.F."/>
        </authorList>
    </citation>
    <scope>NUCLEOTIDE SEQUENCE [LARGE SCALE GENOMIC DNA]</scope>
</reference>
<evidence type="ECO:0000259" key="2">
    <source>
        <dbReference type="SMART" id="SM00849"/>
    </source>
</evidence>
<dbReference type="Proteomes" id="UP000229383">
    <property type="component" value="Unassembled WGS sequence"/>
</dbReference>
<name>A0A2H0TFZ5_9BACT</name>
<dbReference type="Pfam" id="PF07521">
    <property type="entry name" value="RMMBL"/>
    <property type="match status" value="1"/>
</dbReference>
<dbReference type="InterPro" id="IPR022712">
    <property type="entry name" value="Beta_Casp"/>
</dbReference>
<dbReference type="SMART" id="SM01027">
    <property type="entry name" value="Beta-Casp"/>
    <property type="match status" value="1"/>
</dbReference>
<dbReference type="GO" id="GO:0004521">
    <property type="term" value="F:RNA endonuclease activity"/>
    <property type="evidence" value="ECO:0007669"/>
    <property type="project" value="TreeGrafter"/>
</dbReference>
<dbReference type="CDD" id="cd16295">
    <property type="entry name" value="TTHA0252-CPSF-like_MBL-fold"/>
    <property type="match status" value="1"/>
</dbReference>
<protein>
    <submittedName>
        <fullName evidence="4">MBL fold hydrolase</fullName>
    </submittedName>
</protein>
<comment type="caution">
    <text evidence="4">The sequence shown here is derived from an EMBL/GenBank/DDBJ whole genome shotgun (WGS) entry which is preliminary data.</text>
</comment>
<keyword evidence="1 4" id="KW-0378">Hydrolase</keyword>
<feature type="domain" description="Beta-Casp" evidence="3">
    <location>
        <begin position="253"/>
        <end position="378"/>
    </location>
</feature>
<proteinExistence type="predicted"/>
<dbReference type="InterPro" id="IPR050698">
    <property type="entry name" value="MBL"/>
</dbReference>
<feature type="domain" description="Metallo-beta-lactamase" evidence="2">
    <location>
        <begin position="14"/>
        <end position="241"/>
    </location>
</feature>
<accession>A0A2H0TFZ5</accession>
<sequence>MAKISFYGGAQQVTGASYLIESGFEGSQTQKKTKILVDCGLYQGSKTYESHNNDPFVFDASDIDAVIVTHAHIDHSGRVPKLFKEGYKGKVYSTPATKDLSAIMLEDSFSLMGHNHRDNKDGHLFGAEDLKNALDNWEGVEYHQQFNIGDFKIRFLDAGHILGSAMVEVVIREAESNADKKIVFSGDLGNPPTPLLRATEKITDANILLVESTYGDKLHGAKSDRKIQLERAVEDAVKSGGVLMIPAFSLERTQELIFEINDLVENGRVPSVPVFLDSPLAIKAIEIYKKYENYYNNEAKDVIETGDQIFKFPLLRFTASTEESKKINSVPPPKVIMAGSGMSTGGRILHHEMRYLPDPNSTLLIVGYQAPGSLGRQLADGARSVNIFGEHIPVNAKVMFLEGYSGHPDYDMLMEFVKNSVDTLEKVFVVQGEPSSSLFLTQRIRDYLGVESYSPQLGESFEV</sequence>
<evidence type="ECO:0000256" key="1">
    <source>
        <dbReference type="ARBA" id="ARBA00022801"/>
    </source>
</evidence>
<evidence type="ECO:0000259" key="3">
    <source>
        <dbReference type="SMART" id="SM01027"/>
    </source>
</evidence>
<dbReference type="SMART" id="SM00849">
    <property type="entry name" value="Lactamase_B"/>
    <property type="match status" value="1"/>
</dbReference>
<gene>
    <name evidence="4" type="ORF">COU46_01235</name>
</gene>